<evidence type="ECO:0000313" key="3">
    <source>
        <dbReference type="Proteomes" id="UP001470230"/>
    </source>
</evidence>
<dbReference type="EMBL" id="JAPFFF010000018">
    <property type="protein sequence ID" value="KAK8860763.1"/>
    <property type="molecule type" value="Genomic_DNA"/>
</dbReference>
<evidence type="ECO:0000313" key="2">
    <source>
        <dbReference type="EMBL" id="KAK8860763.1"/>
    </source>
</evidence>
<accession>A0ABR2ICI4</accession>
<proteinExistence type="predicted"/>
<evidence type="ECO:0008006" key="4">
    <source>
        <dbReference type="Google" id="ProtNLM"/>
    </source>
</evidence>
<feature type="coiled-coil region" evidence="1">
    <location>
        <begin position="365"/>
        <end position="431"/>
    </location>
</feature>
<dbReference type="Proteomes" id="UP001470230">
    <property type="component" value="Unassembled WGS sequence"/>
</dbReference>
<sequence length="620" mass="74401">MENDASQILNDIIKKAEDSLNVDDEIDTITQARQLLQSWTNNTESFKTKSQKNDASIKKVTKTAKYRKLDAPMMVAKKVTNRPSVDPTLIIEARLAHVREMKAKRLERMENREKNSVSSKSQASSVSSIDIPDINAEINSYRMKMAERMKEKQKELDERSRRKQKNKVIDENMALLIAQENEDKAKIEDNDDIYDESFKCLVQSFRQFQIHFRKKIFFLKWVSECKFETKTYKKAEKLSNFRRKSSAFSIWKSQHRRRQQEREVSMLERNLRHEKQLESIADQRYALNTLRKALIQWKIKYKSSIEYKTIEEQHILRRNFITSKIDFNQIETNSPEPKNEPKVLKIPKAKIKNIKIDPKFEAMTKRMEEQKAKRLKKAQKEAEEIAFIDEKSYKKKMEIQRKKKEEHRLFLEQEKVKREVIKQKQEQYQRDSQRKKYCEQISQNFRLNKLKSNQFNQWKKILSIRSQLESIAHNHYINHLASSSLKGFILFSKDKKNQRDQNASAKFNCFVLQKSFYYWVNEYTKFKTLEMQVLHISNQWRLRRALDILFEEKLKRRKAKYSKAARHANRVLLRKFFNAWPIGCRILKNEEERESNRNELMSKALQFLEEIDSDDFDDEI</sequence>
<organism evidence="2 3">
    <name type="scientific">Tritrichomonas musculus</name>
    <dbReference type="NCBI Taxonomy" id="1915356"/>
    <lineage>
        <taxon>Eukaryota</taxon>
        <taxon>Metamonada</taxon>
        <taxon>Parabasalia</taxon>
        <taxon>Tritrichomonadida</taxon>
        <taxon>Tritrichomonadidae</taxon>
        <taxon>Tritrichomonas</taxon>
    </lineage>
</organism>
<keyword evidence="3" id="KW-1185">Reference proteome</keyword>
<gene>
    <name evidence="2" type="ORF">M9Y10_012429</name>
</gene>
<protein>
    <recommendedName>
        <fullName evidence="4">IQ calmodulin-binding motif family protein</fullName>
    </recommendedName>
</protein>
<name>A0ABR2ICI4_9EUKA</name>
<keyword evidence="1" id="KW-0175">Coiled coil</keyword>
<comment type="caution">
    <text evidence="2">The sequence shown here is derived from an EMBL/GenBank/DDBJ whole genome shotgun (WGS) entry which is preliminary data.</text>
</comment>
<evidence type="ECO:0000256" key="1">
    <source>
        <dbReference type="SAM" id="Coils"/>
    </source>
</evidence>
<reference evidence="2 3" key="1">
    <citation type="submission" date="2024-04" db="EMBL/GenBank/DDBJ databases">
        <title>Tritrichomonas musculus Genome.</title>
        <authorList>
            <person name="Alves-Ferreira E."/>
            <person name="Grigg M."/>
            <person name="Lorenzi H."/>
            <person name="Galac M."/>
        </authorList>
    </citation>
    <scope>NUCLEOTIDE SEQUENCE [LARGE SCALE GENOMIC DNA]</scope>
    <source>
        <strain evidence="2 3">EAF2021</strain>
    </source>
</reference>